<organism evidence="6 7">
    <name type="scientific">Acetitomaculum ruminis DSM 5522</name>
    <dbReference type="NCBI Taxonomy" id="1120918"/>
    <lineage>
        <taxon>Bacteria</taxon>
        <taxon>Bacillati</taxon>
        <taxon>Bacillota</taxon>
        <taxon>Clostridia</taxon>
        <taxon>Lachnospirales</taxon>
        <taxon>Lachnospiraceae</taxon>
        <taxon>Acetitomaculum</taxon>
    </lineage>
</organism>
<dbReference type="PRINTS" id="PR00039">
    <property type="entry name" value="HTHLYSR"/>
</dbReference>
<proteinExistence type="inferred from homology"/>
<dbReference type="OrthoDB" id="9785745at2"/>
<evidence type="ECO:0000259" key="5">
    <source>
        <dbReference type="PROSITE" id="PS50931"/>
    </source>
</evidence>
<sequence>MLETKQLKYFVVSADCESFSEASKVLYTTQSNVSKVIAGLEKQLGYQLFQREKNGITLTSRGASFYNHASALVSQLEELEAESVDNKKGVVKISINPSSWFARHFSDYYAKNAKSGICYNIHTDTTENIVQRLRKMEDEVGFIYVFPERKLQFEYALKSYQLEFEKLGSVSGMLYFDIEDDYPFKRPDMEKILSSNLVQGEHDEYMECSNWTLNGKLLSDYPLEVAVTTNSDYIMNIMIKNNGLGNITSETFTAYEEGKGPGIKLKKRDGDITYGIIYNKNETMSKEAKKIVAYIRDIINS</sequence>
<protein>
    <submittedName>
        <fullName evidence="6">DNA-binding transcriptional regulator, LysR family</fullName>
    </submittedName>
</protein>
<keyword evidence="2" id="KW-0805">Transcription regulation</keyword>
<gene>
    <name evidence="6" type="ORF">SAMN05216249_10810</name>
</gene>
<comment type="similarity">
    <text evidence="1">Belongs to the LysR transcriptional regulatory family.</text>
</comment>
<dbReference type="AlphaFoldDB" id="A0A1I0XX81"/>
<reference evidence="6 7" key="1">
    <citation type="submission" date="2016-10" db="EMBL/GenBank/DDBJ databases">
        <authorList>
            <person name="de Groot N.N."/>
        </authorList>
    </citation>
    <scope>NUCLEOTIDE SEQUENCE [LARGE SCALE GENOMIC DNA]</scope>
    <source>
        <strain evidence="6 7">DSM 5522</strain>
    </source>
</reference>
<dbReference type="PROSITE" id="PS50931">
    <property type="entry name" value="HTH_LYSR"/>
    <property type="match status" value="1"/>
</dbReference>
<dbReference type="Gene3D" id="1.10.10.10">
    <property type="entry name" value="Winged helix-like DNA-binding domain superfamily/Winged helix DNA-binding domain"/>
    <property type="match status" value="1"/>
</dbReference>
<evidence type="ECO:0000256" key="4">
    <source>
        <dbReference type="ARBA" id="ARBA00023163"/>
    </source>
</evidence>
<dbReference type="Proteomes" id="UP000198838">
    <property type="component" value="Unassembled WGS sequence"/>
</dbReference>
<feature type="domain" description="HTH lysR-type" evidence="5">
    <location>
        <begin position="2"/>
        <end position="59"/>
    </location>
</feature>
<evidence type="ECO:0000256" key="3">
    <source>
        <dbReference type="ARBA" id="ARBA00023125"/>
    </source>
</evidence>
<dbReference type="InterPro" id="IPR000847">
    <property type="entry name" value="LysR_HTH_N"/>
</dbReference>
<evidence type="ECO:0000313" key="7">
    <source>
        <dbReference type="Proteomes" id="UP000198838"/>
    </source>
</evidence>
<dbReference type="InterPro" id="IPR036388">
    <property type="entry name" value="WH-like_DNA-bd_sf"/>
</dbReference>
<name>A0A1I0XX81_9FIRM</name>
<dbReference type="GO" id="GO:0003700">
    <property type="term" value="F:DNA-binding transcription factor activity"/>
    <property type="evidence" value="ECO:0007669"/>
    <property type="project" value="InterPro"/>
</dbReference>
<accession>A0A1I0XX81</accession>
<keyword evidence="7" id="KW-1185">Reference proteome</keyword>
<dbReference type="GO" id="GO:0000976">
    <property type="term" value="F:transcription cis-regulatory region binding"/>
    <property type="evidence" value="ECO:0007669"/>
    <property type="project" value="TreeGrafter"/>
</dbReference>
<dbReference type="Pfam" id="PF00126">
    <property type="entry name" value="HTH_1"/>
    <property type="match status" value="1"/>
</dbReference>
<evidence type="ECO:0000256" key="1">
    <source>
        <dbReference type="ARBA" id="ARBA00009437"/>
    </source>
</evidence>
<dbReference type="RefSeq" id="WP_092871948.1">
    <property type="nucleotide sequence ID" value="NZ_FOJY01000008.1"/>
</dbReference>
<keyword evidence="3 6" id="KW-0238">DNA-binding</keyword>
<dbReference type="FunFam" id="1.10.10.10:FF:000001">
    <property type="entry name" value="LysR family transcriptional regulator"/>
    <property type="match status" value="1"/>
</dbReference>
<keyword evidence="4" id="KW-0804">Transcription</keyword>
<dbReference type="PANTHER" id="PTHR30126">
    <property type="entry name" value="HTH-TYPE TRANSCRIPTIONAL REGULATOR"/>
    <property type="match status" value="1"/>
</dbReference>
<dbReference type="PANTHER" id="PTHR30126:SF40">
    <property type="entry name" value="HTH-TYPE TRANSCRIPTIONAL REGULATOR GLTR"/>
    <property type="match status" value="1"/>
</dbReference>
<dbReference type="InterPro" id="IPR036390">
    <property type="entry name" value="WH_DNA-bd_sf"/>
</dbReference>
<dbReference type="EMBL" id="FOJY01000008">
    <property type="protein sequence ID" value="SFB05665.1"/>
    <property type="molecule type" value="Genomic_DNA"/>
</dbReference>
<evidence type="ECO:0000256" key="2">
    <source>
        <dbReference type="ARBA" id="ARBA00023015"/>
    </source>
</evidence>
<evidence type="ECO:0000313" key="6">
    <source>
        <dbReference type="EMBL" id="SFB05665.1"/>
    </source>
</evidence>
<dbReference type="SUPFAM" id="SSF46785">
    <property type="entry name" value="Winged helix' DNA-binding domain"/>
    <property type="match status" value="1"/>
</dbReference>
<dbReference type="STRING" id="1120918.SAMN05216249_10810"/>